<keyword evidence="2" id="KW-1185">Reference proteome</keyword>
<gene>
    <name evidence="1" type="ORF">THTE_1358</name>
</gene>
<name>A0A286RDC0_9BACT</name>
<sequence>MIFLLEVLLTVAPDQKSLPKSTDLLATRRDQFRILKRRK</sequence>
<dbReference type="AlphaFoldDB" id="A0A286RDC0"/>
<proteinExistence type="predicted"/>
<evidence type="ECO:0000313" key="1">
    <source>
        <dbReference type="EMBL" id="ASV73960.1"/>
    </source>
</evidence>
<evidence type="ECO:0000313" key="2">
    <source>
        <dbReference type="Proteomes" id="UP000215086"/>
    </source>
</evidence>
<reference evidence="1 2" key="1">
    <citation type="journal article" name="Front. Microbiol.">
        <title>Sugar Metabolism of the First Thermophilic Planctomycete Thermogutta terrifontis: Comparative Genomic and Transcriptomic Approaches.</title>
        <authorList>
            <person name="Elcheninov A.G."/>
            <person name="Menzel P."/>
            <person name="Gudbergsdottir S.R."/>
            <person name="Slesarev A.I."/>
            <person name="Kadnikov V.V."/>
            <person name="Krogh A."/>
            <person name="Bonch-Osmolovskaya E.A."/>
            <person name="Peng X."/>
            <person name="Kublanov I.V."/>
        </authorList>
    </citation>
    <scope>NUCLEOTIDE SEQUENCE [LARGE SCALE GENOMIC DNA]</scope>
    <source>
        <strain evidence="1 2">R1</strain>
    </source>
</reference>
<protein>
    <submittedName>
        <fullName evidence="1">Uncharacterized protein</fullName>
    </submittedName>
</protein>
<dbReference type="KEGG" id="ttf:THTE_1358"/>
<dbReference type="Proteomes" id="UP000215086">
    <property type="component" value="Chromosome"/>
</dbReference>
<accession>A0A286RDC0</accession>
<dbReference type="EMBL" id="CP018477">
    <property type="protein sequence ID" value="ASV73960.1"/>
    <property type="molecule type" value="Genomic_DNA"/>
</dbReference>
<organism evidence="1 2">
    <name type="scientific">Thermogutta terrifontis</name>
    <dbReference type="NCBI Taxonomy" id="1331910"/>
    <lineage>
        <taxon>Bacteria</taxon>
        <taxon>Pseudomonadati</taxon>
        <taxon>Planctomycetota</taxon>
        <taxon>Planctomycetia</taxon>
        <taxon>Pirellulales</taxon>
        <taxon>Thermoguttaceae</taxon>
        <taxon>Thermogutta</taxon>
    </lineage>
</organism>